<protein>
    <submittedName>
        <fullName evidence="1">Uncharacterized protein</fullName>
    </submittedName>
</protein>
<evidence type="ECO:0000313" key="1">
    <source>
        <dbReference type="EMBL" id="EEB08855.1"/>
    </source>
</evidence>
<organism evidence="1 3">
    <name type="scientific">Schizosaccharomyces japonicus (strain yFS275 / FY16936)</name>
    <name type="common">Fission yeast</name>
    <dbReference type="NCBI Taxonomy" id="402676"/>
    <lineage>
        <taxon>Eukaryota</taxon>
        <taxon>Fungi</taxon>
        <taxon>Dikarya</taxon>
        <taxon>Ascomycota</taxon>
        <taxon>Taphrinomycotina</taxon>
        <taxon>Schizosaccharomycetes</taxon>
        <taxon>Schizosaccharomycetales</taxon>
        <taxon>Schizosaccharomycetaceae</taxon>
        <taxon>Schizosaccharomyces</taxon>
    </lineage>
</organism>
<dbReference type="RefSeq" id="XP_002175148.1">
    <property type="nucleotide sequence ID" value="XM_002175112.2"/>
</dbReference>
<keyword evidence="3" id="KW-1185">Reference proteome</keyword>
<evidence type="ECO:0000313" key="3">
    <source>
        <dbReference type="Proteomes" id="UP000001744"/>
    </source>
</evidence>
<name>B6K5Q1_SCHJY</name>
<evidence type="ECO:0000313" key="2">
    <source>
        <dbReference type="JaponicusDB" id="SJAG_04026"/>
    </source>
</evidence>
<accession>B6K5Q1</accession>
<dbReference type="EMBL" id="KE651167">
    <property type="protein sequence ID" value="EEB08855.1"/>
    <property type="molecule type" value="Genomic_DNA"/>
</dbReference>
<sequence length="61" mass="6595">MNAEPLSVNSARKEFQDFVETRKEPLLSQNATVKTTTVNSSAPVTTVRPTGKTPTKCCVIA</sequence>
<dbReference type="AlphaFoldDB" id="B6K5Q1"/>
<proteinExistence type="predicted"/>
<dbReference type="HOGENOM" id="CLU_2923993_0_0_1"/>
<dbReference type="JaponicusDB" id="SJAG_04026">
    <property type="gene designation" value="git11"/>
</dbReference>
<dbReference type="GeneID" id="7047550"/>
<dbReference type="Proteomes" id="UP000001744">
    <property type="component" value="Unassembled WGS sequence"/>
</dbReference>
<reference evidence="1 3" key="1">
    <citation type="journal article" date="2011" name="Science">
        <title>Comparative functional genomics of the fission yeasts.</title>
        <authorList>
            <person name="Rhind N."/>
            <person name="Chen Z."/>
            <person name="Yassour M."/>
            <person name="Thompson D.A."/>
            <person name="Haas B.J."/>
            <person name="Habib N."/>
            <person name="Wapinski I."/>
            <person name="Roy S."/>
            <person name="Lin M.F."/>
            <person name="Heiman D.I."/>
            <person name="Young S.K."/>
            <person name="Furuya K."/>
            <person name="Guo Y."/>
            <person name="Pidoux A."/>
            <person name="Chen H.M."/>
            <person name="Robbertse B."/>
            <person name="Goldberg J.M."/>
            <person name="Aoki K."/>
            <person name="Bayne E.H."/>
            <person name="Berlin A.M."/>
            <person name="Desjardins C.A."/>
            <person name="Dobbs E."/>
            <person name="Dukaj L."/>
            <person name="Fan L."/>
            <person name="FitzGerald M.G."/>
            <person name="French C."/>
            <person name="Gujja S."/>
            <person name="Hansen K."/>
            <person name="Keifenheim D."/>
            <person name="Levin J.Z."/>
            <person name="Mosher R.A."/>
            <person name="Mueller C.A."/>
            <person name="Pfiffner J."/>
            <person name="Priest M."/>
            <person name="Russ C."/>
            <person name="Smialowska A."/>
            <person name="Swoboda P."/>
            <person name="Sykes S.M."/>
            <person name="Vaughn M."/>
            <person name="Vengrova S."/>
            <person name="Yoder R."/>
            <person name="Zeng Q."/>
            <person name="Allshire R."/>
            <person name="Baulcombe D."/>
            <person name="Birren B.W."/>
            <person name="Brown W."/>
            <person name="Ekwall K."/>
            <person name="Kellis M."/>
            <person name="Leatherwood J."/>
            <person name="Levin H."/>
            <person name="Margalit H."/>
            <person name="Martienssen R."/>
            <person name="Nieduszynski C.A."/>
            <person name="Spatafora J.W."/>
            <person name="Friedman N."/>
            <person name="Dalgaard J.Z."/>
            <person name="Baumann P."/>
            <person name="Niki H."/>
            <person name="Regev A."/>
            <person name="Nusbaum C."/>
        </authorList>
    </citation>
    <scope>NUCLEOTIDE SEQUENCE [LARGE SCALE GENOMIC DNA]</scope>
    <source>
        <strain evidence="3">yFS275 / FY16936</strain>
    </source>
</reference>
<gene>
    <name evidence="2" type="primary">git11</name>
    <name evidence="1" type="ORF">SJAG_04026</name>
</gene>
<dbReference type="VEuPathDB" id="FungiDB:SJAG_04026"/>